<dbReference type="EMBL" id="CP106879">
    <property type="protein sequence ID" value="UYC82192.1"/>
    <property type="molecule type" value="Genomic_DNA"/>
</dbReference>
<dbReference type="Proteomes" id="UP001062223">
    <property type="component" value="Chromosome"/>
</dbReference>
<dbReference type="Pfam" id="PF22649">
    <property type="entry name" value="Cgl0159"/>
    <property type="match status" value="1"/>
</dbReference>
<accession>A0A9Q9T4R9</accession>
<protein>
    <submittedName>
        <fullName evidence="2">Deoxyribose-phosphate aldolase</fullName>
    </submittedName>
</protein>
<sequence>MPELSPADFQRLRDIRAGQPDLVRATLDARHKRSLLADDGKLFIVAADHPARGALAVRDDESAMADRYDLLERLVTALGRPGVDGVLGTPDILEDLALLGALDGKVVVGSMNRGGLRGATFEMDDRYTAYSAQAIKDSGLDFAKLLVRIALEDSGTAPTLEATARAVSEAAALQLPIMLEPFMSEWRDGRVVNDLSADAVITSMAIAAGLGESSAYSWLKIPVVDDMERVMAATTLPTLLLGGDPASRPLETYAKWADALALPGVRGLVVGRTLLYPSDGDVAAAVDVAAGLVHSQEARGGFSTDAHDPAARLAGATTMDSSISEGSNA</sequence>
<dbReference type="InterPro" id="IPR054574">
    <property type="entry name" value="Cgl0159_dom"/>
</dbReference>
<dbReference type="RefSeq" id="WP_182065188.1">
    <property type="nucleotide sequence ID" value="NZ_CP106879.1"/>
</dbReference>
<dbReference type="KEGG" id="cpoi:OE229_06935"/>
<reference evidence="2" key="1">
    <citation type="submission" date="2022-09" db="EMBL/GenBank/DDBJ databases">
        <title>Taxonomy of Curtobacterium flaccumfaciens.</title>
        <authorList>
            <person name="Osdaghi E."/>
            <person name="Taghavi S.M."/>
            <person name="Hamidizade M."/>
            <person name="Abachi H."/>
            <person name="Fazliarab A."/>
            <person name="Baeyen S."/>
            <person name="Portier P."/>
            <person name="Van Vaerenbergh J."/>
            <person name="Jacques M.-A."/>
        </authorList>
    </citation>
    <scope>NUCLEOTIDE SEQUENCE</scope>
    <source>
        <strain evidence="2">AGQB46</strain>
    </source>
</reference>
<gene>
    <name evidence="2" type="ORF">OE229_06935</name>
</gene>
<evidence type="ECO:0000259" key="1">
    <source>
        <dbReference type="Pfam" id="PF22649"/>
    </source>
</evidence>
<dbReference type="Gene3D" id="3.20.20.70">
    <property type="entry name" value="Aldolase class I"/>
    <property type="match status" value="1"/>
</dbReference>
<evidence type="ECO:0000313" key="2">
    <source>
        <dbReference type="EMBL" id="UYC82192.1"/>
    </source>
</evidence>
<organism evidence="2 3">
    <name type="scientific">Curtobacterium poinsettiae</name>
    <dbReference type="NCBI Taxonomy" id="159612"/>
    <lineage>
        <taxon>Bacteria</taxon>
        <taxon>Bacillati</taxon>
        <taxon>Actinomycetota</taxon>
        <taxon>Actinomycetes</taxon>
        <taxon>Micrococcales</taxon>
        <taxon>Microbacteriaceae</taxon>
        <taxon>Curtobacterium</taxon>
    </lineage>
</organism>
<evidence type="ECO:0000313" key="3">
    <source>
        <dbReference type="Proteomes" id="UP001062223"/>
    </source>
</evidence>
<dbReference type="InterPro" id="IPR013785">
    <property type="entry name" value="Aldolase_TIM"/>
</dbReference>
<feature type="domain" description="Cgl0159-like" evidence="1">
    <location>
        <begin position="40"/>
        <end position="290"/>
    </location>
</feature>
<name>A0A9Q9T4R9_9MICO</name>
<dbReference type="CDD" id="cd00945">
    <property type="entry name" value="Aldolase_Class_I"/>
    <property type="match status" value="1"/>
</dbReference>
<dbReference type="SUPFAM" id="SSF51569">
    <property type="entry name" value="Aldolase"/>
    <property type="match status" value="1"/>
</dbReference>
<proteinExistence type="predicted"/>
<dbReference type="AlphaFoldDB" id="A0A9Q9T4R9"/>